<dbReference type="RefSeq" id="WP_035257774.1">
    <property type="nucleotide sequence ID" value="NZ_JFKE01000003.1"/>
</dbReference>
<dbReference type="STRING" id="1454373.ACMU_08550"/>
<dbReference type="Pfam" id="PF00497">
    <property type="entry name" value="SBP_bac_3"/>
    <property type="match status" value="1"/>
</dbReference>
<feature type="signal peptide" evidence="2">
    <location>
        <begin position="1"/>
        <end position="20"/>
    </location>
</feature>
<keyword evidence="5" id="KW-1185">Reference proteome</keyword>
<dbReference type="OrthoDB" id="9807134at2"/>
<dbReference type="EMBL" id="JFKE01000003">
    <property type="protein sequence ID" value="KAJ55814.1"/>
    <property type="molecule type" value="Genomic_DNA"/>
</dbReference>
<comment type="caution">
    <text evidence="4">The sequence shown here is derived from an EMBL/GenBank/DDBJ whole genome shotgun (WGS) entry which is preliminary data.</text>
</comment>
<feature type="domain" description="Solute-binding protein family 3/N-terminal" evidence="3">
    <location>
        <begin position="36"/>
        <end position="267"/>
    </location>
</feature>
<accession>A0A037ZJM2</accession>
<dbReference type="SMART" id="SM00062">
    <property type="entry name" value="PBPb"/>
    <property type="match status" value="1"/>
</dbReference>
<dbReference type="SUPFAM" id="SSF53850">
    <property type="entry name" value="Periplasmic binding protein-like II"/>
    <property type="match status" value="1"/>
</dbReference>
<dbReference type="AlphaFoldDB" id="A0A037ZJM2"/>
<protein>
    <submittedName>
        <fullName evidence="4">ABC transporter substrate-binding protein</fullName>
    </submittedName>
</protein>
<dbReference type="PANTHER" id="PTHR35936:SF17">
    <property type="entry name" value="ARGININE-BINDING EXTRACELLULAR PROTEIN ARTP"/>
    <property type="match status" value="1"/>
</dbReference>
<evidence type="ECO:0000256" key="2">
    <source>
        <dbReference type="SAM" id="SignalP"/>
    </source>
</evidence>
<evidence type="ECO:0000259" key="3">
    <source>
        <dbReference type="SMART" id="SM00062"/>
    </source>
</evidence>
<dbReference type="PANTHER" id="PTHR35936">
    <property type="entry name" value="MEMBRANE-BOUND LYTIC MUREIN TRANSGLYCOSYLASE F"/>
    <property type="match status" value="1"/>
</dbReference>
<dbReference type="InterPro" id="IPR001638">
    <property type="entry name" value="Solute-binding_3/MltF_N"/>
</dbReference>
<organism evidence="4 5">
    <name type="scientific">Actibacterium mucosum KCTC 23349</name>
    <dbReference type="NCBI Taxonomy" id="1454373"/>
    <lineage>
        <taxon>Bacteria</taxon>
        <taxon>Pseudomonadati</taxon>
        <taxon>Pseudomonadota</taxon>
        <taxon>Alphaproteobacteria</taxon>
        <taxon>Rhodobacterales</taxon>
        <taxon>Roseobacteraceae</taxon>
        <taxon>Actibacterium</taxon>
    </lineage>
</organism>
<gene>
    <name evidence="4" type="ORF">ACMU_08550</name>
</gene>
<feature type="chain" id="PRO_5001564036" evidence="2">
    <location>
        <begin position="21"/>
        <end position="274"/>
    </location>
</feature>
<evidence type="ECO:0000313" key="4">
    <source>
        <dbReference type="EMBL" id="KAJ55814.1"/>
    </source>
</evidence>
<proteinExistence type="predicted"/>
<dbReference type="Gene3D" id="3.40.190.10">
    <property type="entry name" value="Periplasmic binding protein-like II"/>
    <property type="match status" value="2"/>
</dbReference>
<reference evidence="4 5" key="1">
    <citation type="submission" date="2014-03" db="EMBL/GenBank/DDBJ databases">
        <title>Draft Genome Sequence of Actibacterium mucosum KCTC 23349, a Marine Alphaproteobacterium with Complex Ionic Requirements Isolated from Mediterranean Seawater at Malvarrosa Beach, Valencia, Spain.</title>
        <authorList>
            <person name="Arahal D.R."/>
            <person name="Shao Z."/>
            <person name="Lai Q."/>
            <person name="Pujalte M.J."/>
        </authorList>
    </citation>
    <scope>NUCLEOTIDE SEQUENCE [LARGE SCALE GENOMIC DNA]</scope>
    <source>
        <strain evidence="4 5">KCTC 23349</strain>
    </source>
</reference>
<dbReference type="CDD" id="cd13530">
    <property type="entry name" value="PBP2_peptides_like"/>
    <property type="match status" value="1"/>
</dbReference>
<sequence>MKLISTTAMALALLTSAAYADGHAACAAGKTLTDGTLTIATGNPAYYPWVMNDAPESGEGFEAAVAYAIADKMGFDADSVTWVRTSFDEAIQPGAKNFDFNMQQYSITPEREEMVDFSLPYYTSAMAVLTTQGVVDAGATATLDSLKGLKWGAVATTTGLPMLTNVIQPDSDPLLYNDNADVNAAIMAGQIDAALYDLPTALYLSAVIVENGALLGQFPAELSETPDQFGLLMEEGSALKECVDAAITALTDSGALAAIEAQWLAEATGVPVVQ</sequence>
<keyword evidence="1 2" id="KW-0732">Signal</keyword>
<name>A0A037ZJM2_9RHOB</name>
<evidence type="ECO:0000313" key="5">
    <source>
        <dbReference type="Proteomes" id="UP000026249"/>
    </source>
</evidence>
<evidence type="ECO:0000256" key="1">
    <source>
        <dbReference type="ARBA" id="ARBA00022729"/>
    </source>
</evidence>
<dbReference type="Proteomes" id="UP000026249">
    <property type="component" value="Unassembled WGS sequence"/>
</dbReference>